<feature type="compositionally biased region" description="Polar residues" evidence="1">
    <location>
        <begin position="37"/>
        <end position="61"/>
    </location>
</feature>
<evidence type="ECO:0000313" key="3">
    <source>
        <dbReference type="Proteomes" id="UP001187415"/>
    </source>
</evidence>
<accession>A0AA88N6D5</accession>
<dbReference type="EMBL" id="JAUPFM010000005">
    <property type="protein sequence ID" value="KAK2850987.1"/>
    <property type="molecule type" value="Genomic_DNA"/>
</dbReference>
<comment type="caution">
    <text evidence="2">The sequence shown here is derived from an EMBL/GenBank/DDBJ whole genome shotgun (WGS) entry which is preliminary data.</text>
</comment>
<dbReference type="AlphaFoldDB" id="A0AA88N6D5"/>
<proteinExistence type="predicted"/>
<reference evidence="2" key="1">
    <citation type="submission" date="2023-07" db="EMBL/GenBank/DDBJ databases">
        <title>Chromosome-level Genome Assembly of Striped Snakehead (Channa striata).</title>
        <authorList>
            <person name="Liu H."/>
        </authorList>
    </citation>
    <scope>NUCLEOTIDE SEQUENCE</scope>
    <source>
        <strain evidence="2">Gz</strain>
        <tissue evidence="2">Muscle</tissue>
    </source>
</reference>
<evidence type="ECO:0000313" key="2">
    <source>
        <dbReference type="EMBL" id="KAK2850987.1"/>
    </source>
</evidence>
<organism evidence="2 3">
    <name type="scientific">Channa striata</name>
    <name type="common">Snakehead murrel</name>
    <name type="synonym">Ophicephalus striatus</name>
    <dbReference type="NCBI Taxonomy" id="64152"/>
    <lineage>
        <taxon>Eukaryota</taxon>
        <taxon>Metazoa</taxon>
        <taxon>Chordata</taxon>
        <taxon>Craniata</taxon>
        <taxon>Vertebrata</taxon>
        <taxon>Euteleostomi</taxon>
        <taxon>Actinopterygii</taxon>
        <taxon>Neopterygii</taxon>
        <taxon>Teleostei</taxon>
        <taxon>Neoteleostei</taxon>
        <taxon>Acanthomorphata</taxon>
        <taxon>Anabantaria</taxon>
        <taxon>Anabantiformes</taxon>
        <taxon>Channoidei</taxon>
        <taxon>Channidae</taxon>
        <taxon>Channa</taxon>
    </lineage>
</organism>
<protein>
    <submittedName>
        <fullName evidence="2">Uncharacterized protein</fullName>
    </submittedName>
</protein>
<sequence length="261" mass="29332">MTDRRFSSVTLYERITAPSPLCSVESRCTLLGLNHAMSDSSRNPSPTLSINTETSNSSAQTGLEKPLRLALPHTESTIQELLIWGQHSATAASGLLPACCEAPFCANELQMNDRWKLAFYGNGGGLPRQRRTASRVSLLYKSSSRGASRSTPVSAIISDSNYLQIYRQEESHCIRAGPKKHQKTKSQNCNFAFTSLRRVRATFTHQPERRLESLRRLRRPAWTDSLRCAPLWTLGRLEDRTALSPDRPYLDISTFFPVQFV</sequence>
<keyword evidence="3" id="KW-1185">Reference proteome</keyword>
<evidence type="ECO:0000256" key="1">
    <source>
        <dbReference type="SAM" id="MobiDB-lite"/>
    </source>
</evidence>
<feature type="region of interest" description="Disordered" evidence="1">
    <location>
        <begin position="36"/>
        <end position="63"/>
    </location>
</feature>
<gene>
    <name evidence="2" type="ORF">Q5P01_007263</name>
</gene>
<name>A0AA88N6D5_CHASR</name>
<dbReference type="Proteomes" id="UP001187415">
    <property type="component" value="Unassembled WGS sequence"/>
</dbReference>